<comment type="subcellular location">
    <subcellularLocation>
        <location evidence="1">Membrane</location>
    </subcellularLocation>
</comment>
<evidence type="ECO:0000313" key="8">
    <source>
        <dbReference type="RefSeq" id="XP_013793436.1"/>
    </source>
</evidence>
<dbReference type="SMART" id="SM00112">
    <property type="entry name" value="CA"/>
    <property type="match status" value="1"/>
</dbReference>
<evidence type="ECO:0000256" key="3">
    <source>
        <dbReference type="ARBA" id="ARBA00022837"/>
    </source>
</evidence>
<name>A0ABM1C3B9_LIMPO</name>
<dbReference type="InterPro" id="IPR002126">
    <property type="entry name" value="Cadherin-like_dom"/>
</dbReference>
<keyword evidence="4" id="KW-0472">Membrane</keyword>
<keyword evidence="2" id="KW-0677">Repeat</keyword>
<sequence length="192" mass="20863">MLEESRPSTKVSVSEVTVEVLDLNDEVPTFRQSYKGSVKENVPPGTPVLVHPSISAVDNDSGNNSVVHYSLGGSGSELFAISENGAVVFSPQEPHAVLDRERKEKYDLYVTATDLGNLSSSTYLTITVEDENDNAPVFQHGPLFVLLPETSKPGTKVIQVIAHDADAKGINSEIEYYITSGSKNDIRIDRIT</sequence>
<reference evidence="8" key="1">
    <citation type="submission" date="2025-08" db="UniProtKB">
        <authorList>
            <consortium name="RefSeq"/>
        </authorList>
    </citation>
    <scope>IDENTIFICATION</scope>
    <source>
        <tissue evidence="8">Muscle</tissue>
    </source>
</reference>
<dbReference type="PRINTS" id="PR00205">
    <property type="entry name" value="CADHERIN"/>
</dbReference>
<dbReference type="GeneID" id="106477409"/>
<feature type="non-terminal residue" evidence="8">
    <location>
        <position position="192"/>
    </location>
</feature>
<dbReference type="Gene3D" id="2.60.40.60">
    <property type="entry name" value="Cadherins"/>
    <property type="match status" value="2"/>
</dbReference>
<evidence type="ECO:0000256" key="4">
    <source>
        <dbReference type="ARBA" id="ARBA00023136"/>
    </source>
</evidence>
<gene>
    <name evidence="8" type="primary">LOC106477409</name>
</gene>
<dbReference type="Pfam" id="PF00028">
    <property type="entry name" value="Cadherin"/>
    <property type="match status" value="1"/>
</dbReference>
<dbReference type="InterPro" id="IPR015919">
    <property type="entry name" value="Cadherin-like_sf"/>
</dbReference>
<dbReference type="SUPFAM" id="SSF49313">
    <property type="entry name" value="Cadherin-like"/>
    <property type="match status" value="2"/>
</dbReference>
<dbReference type="PROSITE" id="PS00232">
    <property type="entry name" value="CADHERIN_1"/>
    <property type="match status" value="1"/>
</dbReference>
<keyword evidence="7" id="KW-1185">Reference proteome</keyword>
<dbReference type="Proteomes" id="UP000694941">
    <property type="component" value="Unplaced"/>
</dbReference>
<accession>A0ABM1C3B9</accession>
<dbReference type="RefSeq" id="XP_013793436.1">
    <property type="nucleotide sequence ID" value="XM_013937982.1"/>
</dbReference>
<keyword evidence="3 5" id="KW-0106">Calcium</keyword>
<evidence type="ECO:0000259" key="6">
    <source>
        <dbReference type="PROSITE" id="PS50268"/>
    </source>
</evidence>
<dbReference type="InterPro" id="IPR039808">
    <property type="entry name" value="Cadherin"/>
</dbReference>
<dbReference type="PROSITE" id="PS50268">
    <property type="entry name" value="CADHERIN_2"/>
    <property type="match status" value="1"/>
</dbReference>
<organism evidence="7 8">
    <name type="scientific">Limulus polyphemus</name>
    <name type="common">Atlantic horseshoe crab</name>
    <dbReference type="NCBI Taxonomy" id="6850"/>
    <lineage>
        <taxon>Eukaryota</taxon>
        <taxon>Metazoa</taxon>
        <taxon>Ecdysozoa</taxon>
        <taxon>Arthropoda</taxon>
        <taxon>Chelicerata</taxon>
        <taxon>Merostomata</taxon>
        <taxon>Xiphosura</taxon>
        <taxon>Limulidae</taxon>
        <taxon>Limulus</taxon>
    </lineage>
</organism>
<evidence type="ECO:0000256" key="5">
    <source>
        <dbReference type="PROSITE-ProRule" id="PRU00043"/>
    </source>
</evidence>
<proteinExistence type="predicted"/>
<dbReference type="PANTHER" id="PTHR24027">
    <property type="entry name" value="CADHERIN-23"/>
    <property type="match status" value="1"/>
</dbReference>
<dbReference type="InterPro" id="IPR020894">
    <property type="entry name" value="Cadherin_CS"/>
</dbReference>
<evidence type="ECO:0000256" key="1">
    <source>
        <dbReference type="ARBA" id="ARBA00004370"/>
    </source>
</evidence>
<feature type="domain" description="Cadherin" evidence="6">
    <location>
        <begin position="30"/>
        <end position="138"/>
    </location>
</feature>
<evidence type="ECO:0000256" key="2">
    <source>
        <dbReference type="ARBA" id="ARBA00022737"/>
    </source>
</evidence>
<dbReference type="PANTHER" id="PTHR24027:SF438">
    <property type="entry name" value="CADHERIN 23"/>
    <property type="match status" value="1"/>
</dbReference>
<dbReference type="CDD" id="cd11304">
    <property type="entry name" value="Cadherin_repeat"/>
    <property type="match status" value="2"/>
</dbReference>
<protein>
    <submittedName>
        <fullName evidence="8">Protocadherin Fat 4-like</fullName>
    </submittedName>
</protein>
<evidence type="ECO:0000313" key="7">
    <source>
        <dbReference type="Proteomes" id="UP000694941"/>
    </source>
</evidence>